<feature type="compositionally biased region" description="Low complexity" evidence="1">
    <location>
        <begin position="185"/>
        <end position="203"/>
    </location>
</feature>
<evidence type="ECO:0000313" key="4">
    <source>
        <dbReference type="EMBL" id="CAE0464692.1"/>
    </source>
</evidence>
<dbReference type="AlphaFoldDB" id="A0A7S3Q3I5"/>
<feature type="region of interest" description="Disordered" evidence="1">
    <location>
        <begin position="185"/>
        <end position="246"/>
    </location>
</feature>
<evidence type="ECO:0000256" key="2">
    <source>
        <dbReference type="SAM" id="Phobius"/>
    </source>
</evidence>
<feature type="compositionally biased region" description="Polar residues" evidence="1">
    <location>
        <begin position="204"/>
        <end position="246"/>
    </location>
</feature>
<reference evidence="4" key="1">
    <citation type="submission" date="2021-01" db="EMBL/GenBank/DDBJ databases">
        <authorList>
            <person name="Corre E."/>
            <person name="Pelletier E."/>
            <person name="Niang G."/>
            <person name="Scheremetjew M."/>
            <person name="Finn R."/>
            <person name="Kale V."/>
            <person name="Holt S."/>
            <person name="Cochrane G."/>
            <person name="Meng A."/>
            <person name="Brown T."/>
            <person name="Cohen L."/>
        </authorList>
    </citation>
    <scope>NUCLEOTIDE SEQUENCE</scope>
    <source>
        <strain evidence="4">MM31A-1</strain>
    </source>
</reference>
<feature type="signal peptide" evidence="3">
    <location>
        <begin position="1"/>
        <end position="30"/>
    </location>
</feature>
<evidence type="ECO:0000256" key="1">
    <source>
        <dbReference type="SAM" id="MobiDB-lite"/>
    </source>
</evidence>
<feature type="chain" id="PRO_5030667109" evidence="3">
    <location>
        <begin position="31"/>
        <end position="328"/>
    </location>
</feature>
<name>A0A7S3Q3I5_9STRA</name>
<keyword evidence="2" id="KW-1133">Transmembrane helix</keyword>
<dbReference type="EMBL" id="HBIO01012276">
    <property type="protein sequence ID" value="CAE0464692.1"/>
    <property type="molecule type" value="Transcribed_RNA"/>
</dbReference>
<keyword evidence="2" id="KW-0812">Transmembrane</keyword>
<evidence type="ECO:0000256" key="3">
    <source>
        <dbReference type="SAM" id="SignalP"/>
    </source>
</evidence>
<protein>
    <submittedName>
        <fullName evidence="4">Uncharacterized protein</fullName>
    </submittedName>
</protein>
<keyword evidence="2" id="KW-0472">Membrane</keyword>
<keyword evidence="3" id="KW-0732">Signal</keyword>
<feature type="transmembrane region" description="Helical" evidence="2">
    <location>
        <begin position="252"/>
        <end position="284"/>
    </location>
</feature>
<organism evidence="4">
    <name type="scientific">Chaetoceros debilis</name>
    <dbReference type="NCBI Taxonomy" id="122233"/>
    <lineage>
        <taxon>Eukaryota</taxon>
        <taxon>Sar</taxon>
        <taxon>Stramenopiles</taxon>
        <taxon>Ochrophyta</taxon>
        <taxon>Bacillariophyta</taxon>
        <taxon>Coscinodiscophyceae</taxon>
        <taxon>Chaetocerotophycidae</taxon>
        <taxon>Chaetocerotales</taxon>
        <taxon>Chaetocerotaceae</taxon>
        <taxon>Chaetoceros</taxon>
    </lineage>
</organism>
<accession>A0A7S3Q3I5</accession>
<gene>
    <name evidence="4" type="ORF">CDEB00056_LOCUS9533</name>
</gene>
<proteinExistence type="predicted"/>
<sequence length="328" mass="34693">MFLKKRNNGMLLHAASIFLAILSGLESVEGKSLVVDMDACVSSLQSYVNTKGGTDRARIEIEEYKSLITYYGGELDTAAAAQAHKKLASETCDHFFGENNPDASGNECDDMNIPFFSGARNVMENVYLYIVCKSVIVPPSITSSHSPSSFPSIAPAPVVATPFPSRSPSSYPSVDPSVAPVEVFPSLSPRPSSQPSSKPSASPTISIEPSSLPSNLPTQSPSVSALPSNIPSVSNAPSELPSSSPTVEPPSITILIIACTATGMAGAFIGVYAFGLVPQICSLARRRRGRNRKKEAGIPMEIPMEDEDIEELSDDGSIEALPLNDLSS</sequence>